<comment type="caution">
    <text evidence="1">The sequence shown here is derived from an EMBL/GenBank/DDBJ whole genome shotgun (WGS) entry which is preliminary data.</text>
</comment>
<gene>
    <name evidence="1" type="ORF">KE626_28130</name>
</gene>
<evidence type="ECO:0000313" key="1">
    <source>
        <dbReference type="EMBL" id="MBS0031230.1"/>
    </source>
</evidence>
<dbReference type="PANTHER" id="PTHR38479:SF2">
    <property type="entry name" value="WINGED HELIX DNA-BINDING DOMAIN-CONTAINING PROTEIN"/>
    <property type="match status" value="1"/>
</dbReference>
<dbReference type="Proteomes" id="UP000676386">
    <property type="component" value="Unassembled WGS sequence"/>
</dbReference>
<protein>
    <submittedName>
        <fullName evidence="1">AlkZ family DNA glycosylase</fullName>
    </submittedName>
</protein>
<dbReference type="PANTHER" id="PTHR38479">
    <property type="entry name" value="LMO0824 PROTEIN"/>
    <property type="match status" value="1"/>
</dbReference>
<dbReference type="RefSeq" id="WP_211976367.1">
    <property type="nucleotide sequence ID" value="NZ_CBFHAM010000158.1"/>
</dbReference>
<evidence type="ECO:0000313" key="2">
    <source>
        <dbReference type="Proteomes" id="UP000676386"/>
    </source>
</evidence>
<dbReference type="EMBL" id="JAGTXB010000020">
    <property type="protein sequence ID" value="MBS0031230.1"/>
    <property type="molecule type" value="Genomic_DNA"/>
</dbReference>
<reference evidence="1 2" key="1">
    <citation type="submission" date="2021-04" db="EMBL/GenBank/DDBJ databases">
        <title>Chitinophaga sp. nov., isolated from the rhizosphere soil.</title>
        <authorList>
            <person name="He S."/>
        </authorList>
    </citation>
    <scope>NUCLEOTIDE SEQUENCE [LARGE SCALE GENOMIC DNA]</scope>
    <source>
        <strain evidence="1 2">2R12</strain>
    </source>
</reference>
<accession>A0ABS5J7R9</accession>
<keyword evidence="2" id="KW-1185">Reference proteome</keyword>
<organism evidence="1 2">
    <name type="scientific">Chitinophaga hostae</name>
    <dbReference type="NCBI Taxonomy" id="2831022"/>
    <lineage>
        <taxon>Bacteria</taxon>
        <taxon>Pseudomonadati</taxon>
        <taxon>Bacteroidota</taxon>
        <taxon>Chitinophagia</taxon>
        <taxon>Chitinophagales</taxon>
        <taxon>Chitinophagaceae</taxon>
        <taxon>Chitinophaga</taxon>
    </lineage>
</organism>
<dbReference type="Pfam" id="PF06224">
    <property type="entry name" value="AlkZ-like"/>
    <property type="match status" value="1"/>
</dbReference>
<proteinExistence type="predicted"/>
<sequence length="351" mass="39092">MNSQQITQLRLQQQQLLPAHATRPADLLRWMGCIQAQDYAGAKWAIGNRVKDSTDAGIERDFNAGLLLRTHVLRPTWHFVAPEDIGWMLQLTGPKIKAFNKNLHAKLGISDKDLKRSKTVIANALRDNNYLTRTALVPLLTKAKINTDDIRMGFHLMDAELDGLICSGPRQGKQFTYALLSERAPATPSIDREEAVARITRLYFCSRGPATVNDFQWWSGLNMTEIKKGLLLNNDILTHSVANGQAYWFSKDARPVKAPKPATLLLPAYDEYAVAYKDRSDILHPSHHVTAGYGIFKPVVVVNGQICGQWSRKEVKNKIVVETQLLPNHKTNDAAVARAAAAYAAFLGKSS</sequence>
<name>A0ABS5J7R9_9BACT</name>
<dbReference type="InterPro" id="IPR009351">
    <property type="entry name" value="AlkZ-like"/>
</dbReference>